<organism evidence="1 2">
    <name type="scientific">Jeotgalibacillus marinus</name>
    <dbReference type="NCBI Taxonomy" id="86667"/>
    <lineage>
        <taxon>Bacteria</taxon>
        <taxon>Bacillati</taxon>
        <taxon>Bacillota</taxon>
        <taxon>Bacilli</taxon>
        <taxon>Bacillales</taxon>
        <taxon>Caryophanaceae</taxon>
        <taxon>Jeotgalibacillus</taxon>
    </lineage>
</organism>
<dbReference type="RefSeq" id="WP_367777703.1">
    <property type="nucleotide sequence ID" value="NZ_JBFMIA010000001.1"/>
</dbReference>
<comment type="caution">
    <text evidence="1">The sequence shown here is derived from an EMBL/GenBank/DDBJ whole genome shotgun (WGS) entry which is preliminary data.</text>
</comment>
<proteinExistence type="predicted"/>
<dbReference type="InterPro" id="IPR023164">
    <property type="entry name" value="YqgQ-like_sf"/>
</dbReference>
<dbReference type="SUPFAM" id="SSF158379">
    <property type="entry name" value="YqgQ-like"/>
    <property type="match status" value="1"/>
</dbReference>
<accession>A0ABV3PZA5</accession>
<protein>
    <submittedName>
        <fullName evidence="1">YqgQ family protein</fullName>
    </submittedName>
</protein>
<dbReference type="EMBL" id="JBFMIA010000001">
    <property type="protein sequence ID" value="MEW9500420.1"/>
    <property type="molecule type" value="Genomic_DNA"/>
</dbReference>
<evidence type="ECO:0000313" key="1">
    <source>
        <dbReference type="EMBL" id="MEW9500420.1"/>
    </source>
</evidence>
<dbReference type="Pfam" id="PF06014">
    <property type="entry name" value="YqgQ-like"/>
    <property type="match status" value="1"/>
</dbReference>
<evidence type="ECO:0000313" key="2">
    <source>
        <dbReference type="Proteomes" id="UP001556040"/>
    </source>
</evidence>
<dbReference type="InterPro" id="IPR009256">
    <property type="entry name" value="YqgQ-like"/>
</dbReference>
<sequence>MTLTTVFDVQQLLKRFGIFVYVGDRATNLDMMELEIRDLYQSQLIDSIEYQTAILLLRREIGEEKQK</sequence>
<dbReference type="Gene3D" id="1.10.287.760">
    <property type="entry name" value="YqgQ-like"/>
    <property type="match status" value="1"/>
</dbReference>
<gene>
    <name evidence="1" type="ORF">AB1471_01250</name>
</gene>
<name>A0ABV3PZA5_9BACL</name>
<reference evidence="1 2" key="1">
    <citation type="journal article" date="1979" name="Int. J. Syst. Evol. Microbiol.">
        <title>Bacillus globisporus subsp. marinus subsp. nov.</title>
        <authorList>
            <person name="Liu H."/>
        </authorList>
    </citation>
    <scope>NUCLEOTIDE SEQUENCE [LARGE SCALE GENOMIC DNA]</scope>
    <source>
        <strain evidence="1 2">DSM 1297</strain>
    </source>
</reference>
<dbReference type="Proteomes" id="UP001556040">
    <property type="component" value="Unassembled WGS sequence"/>
</dbReference>
<keyword evidence="2" id="KW-1185">Reference proteome</keyword>